<dbReference type="EMBL" id="OW240914">
    <property type="protein sequence ID" value="CAH2276950.1"/>
    <property type="molecule type" value="Genomic_DNA"/>
</dbReference>
<feature type="region of interest" description="Disordered" evidence="1">
    <location>
        <begin position="39"/>
        <end position="92"/>
    </location>
</feature>
<feature type="compositionally biased region" description="Low complexity" evidence="1">
    <location>
        <begin position="83"/>
        <end position="92"/>
    </location>
</feature>
<dbReference type="AlphaFoldDB" id="A0AAD1RSG8"/>
<dbReference type="Proteomes" id="UP001295444">
    <property type="component" value="Chromosome 03"/>
</dbReference>
<sequence>MADGKAAQAQLQTSNWEAEFRHKFDTMCQQYWRGWEERRIPPKPASMEQPPGRALVWCPSPQLASKHKQARRHPHPSKEPSKQRSGSQSSRR</sequence>
<evidence type="ECO:0000313" key="3">
    <source>
        <dbReference type="Proteomes" id="UP001295444"/>
    </source>
</evidence>
<evidence type="ECO:0000256" key="1">
    <source>
        <dbReference type="SAM" id="MobiDB-lite"/>
    </source>
</evidence>
<organism evidence="2 3">
    <name type="scientific">Pelobates cultripes</name>
    <name type="common">Western spadefoot toad</name>
    <dbReference type="NCBI Taxonomy" id="61616"/>
    <lineage>
        <taxon>Eukaryota</taxon>
        <taxon>Metazoa</taxon>
        <taxon>Chordata</taxon>
        <taxon>Craniata</taxon>
        <taxon>Vertebrata</taxon>
        <taxon>Euteleostomi</taxon>
        <taxon>Amphibia</taxon>
        <taxon>Batrachia</taxon>
        <taxon>Anura</taxon>
        <taxon>Pelobatoidea</taxon>
        <taxon>Pelobatidae</taxon>
        <taxon>Pelobates</taxon>
    </lineage>
</organism>
<name>A0AAD1RSG8_PELCU</name>
<accession>A0AAD1RSG8</accession>
<gene>
    <name evidence="2" type="ORF">PECUL_23A061871</name>
</gene>
<feature type="compositionally biased region" description="Basic residues" evidence="1">
    <location>
        <begin position="65"/>
        <end position="75"/>
    </location>
</feature>
<proteinExistence type="predicted"/>
<reference evidence="2" key="1">
    <citation type="submission" date="2022-03" db="EMBL/GenBank/DDBJ databases">
        <authorList>
            <person name="Alioto T."/>
            <person name="Alioto T."/>
            <person name="Gomez Garrido J."/>
        </authorList>
    </citation>
    <scope>NUCLEOTIDE SEQUENCE</scope>
</reference>
<evidence type="ECO:0000313" key="2">
    <source>
        <dbReference type="EMBL" id="CAH2276950.1"/>
    </source>
</evidence>
<keyword evidence="3" id="KW-1185">Reference proteome</keyword>
<protein>
    <submittedName>
        <fullName evidence="2">Uncharacterized protein</fullName>
    </submittedName>
</protein>